<dbReference type="InterPro" id="IPR050196">
    <property type="entry name" value="Cytochrome_P450_Monoox"/>
</dbReference>
<dbReference type="RefSeq" id="WP_321390241.1">
    <property type="nucleotide sequence ID" value="NZ_CP139487.1"/>
</dbReference>
<sequence>MNELKKVSNLSLLRGVWKHHSNLVEYIEGLRKENGEAFYFSFGSLNGFFLNRPDLVKTVMMERWATYPKSARYKTLSPLIGDSILTSNGDRWKERRVLAQPIFQTKIIAGYREVVEKEVDLSLSMVKSGEVIDAYSHVAQFTFRVISKIMFSDDIDEVFEEFHETVLRIQNECTVVALYPFEFMDNLPLPANITFKKLSGIIHRIVDGIIEKRLKNPDKDSYKDLLSRYLKQIDAENKNFSLTELRNELVTMLIAGNETTALSISWALYELARHENHQERLIDEVKGLSMPSGEENAFQFLKQVPFMSSVINEIFRMYPAVWLFSRQAAKDDELDSIKVKKDSLVLISPYFLHRNAEFWNDPNTFDPPRFERPYNEDAFIPFAKGPRMCIGMSLAQFEIQQYLFQFFKKFKVTPGCDLSQIRPKPLVNLYPNAPIKLMVTSL</sequence>
<dbReference type="Gene3D" id="1.10.630.10">
    <property type="entry name" value="Cytochrome P450"/>
    <property type="match status" value="1"/>
</dbReference>
<dbReference type="PANTHER" id="PTHR24291:SF50">
    <property type="entry name" value="BIFUNCTIONAL ALBAFLAVENONE MONOOXYGENASE_TERPENE SYNTHASE"/>
    <property type="match status" value="1"/>
</dbReference>
<evidence type="ECO:0000256" key="5">
    <source>
        <dbReference type="ARBA" id="ARBA00023004"/>
    </source>
</evidence>
<protein>
    <submittedName>
        <fullName evidence="8">Cytochrome P450</fullName>
    </submittedName>
</protein>
<name>A0AAX4HJT1_9BACT</name>
<evidence type="ECO:0000256" key="7">
    <source>
        <dbReference type="PIRSR" id="PIRSR602401-1"/>
    </source>
</evidence>
<feature type="binding site" description="axial binding residue" evidence="7">
    <location>
        <position position="389"/>
    </location>
    <ligand>
        <name>heme</name>
        <dbReference type="ChEBI" id="CHEBI:30413"/>
    </ligand>
    <ligandPart>
        <name>Fe</name>
        <dbReference type="ChEBI" id="CHEBI:18248"/>
    </ligandPart>
</feature>
<dbReference type="AlphaFoldDB" id="A0AAX4HJT1"/>
<dbReference type="PANTHER" id="PTHR24291">
    <property type="entry name" value="CYTOCHROME P450 FAMILY 4"/>
    <property type="match status" value="1"/>
</dbReference>
<evidence type="ECO:0000256" key="3">
    <source>
        <dbReference type="ARBA" id="ARBA00022723"/>
    </source>
</evidence>
<dbReference type="Proteomes" id="UP001324634">
    <property type="component" value="Chromosome"/>
</dbReference>
<dbReference type="SUPFAM" id="SSF48264">
    <property type="entry name" value="Cytochrome P450"/>
    <property type="match status" value="1"/>
</dbReference>
<keyword evidence="6" id="KW-0503">Monooxygenase</keyword>
<comment type="cofactor">
    <cofactor evidence="7">
        <name>heme</name>
        <dbReference type="ChEBI" id="CHEBI:30413"/>
    </cofactor>
</comment>
<evidence type="ECO:0000256" key="2">
    <source>
        <dbReference type="ARBA" id="ARBA00022617"/>
    </source>
</evidence>
<dbReference type="InterPro" id="IPR001128">
    <property type="entry name" value="Cyt_P450"/>
</dbReference>
<dbReference type="EMBL" id="CP139487">
    <property type="protein sequence ID" value="WPU63473.1"/>
    <property type="molecule type" value="Genomic_DNA"/>
</dbReference>
<dbReference type="PRINTS" id="PR00463">
    <property type="entry name" value="EP450I"/>
</dbReference>
<keyword evidence="3 7" id="KW-0479">Metal-binding</keyword>
<gene>
    <name evidence="8" type="ORF">SOO65_12315</name>
</gene>
<comment type="similarity">
    <text evidence="1">Belongs to the cytochrome P450 family.</text>
</comment>
<dbReference type="KEGG" id="psti:SOO65_12315"/>
<dbReference type="InterPro" id="IPR002401">
    <property type="entry name" value="Cyt_P450_E_grp-I"/>
</dbReference>
<organism evidence="8 9">
    <name type="scientific">Peredibacter starrii</name>
    <dbReference type="NCBI Taxonomy" id="28202"/>
    <lineage>
        <taxon>Bacteria</taxon>
        <taxon>Pseudomonadati</taxon>
        <taxon>Bdellovibrionota</taxon>
        <taxon>Bacteriovoracia</taxon>
        <taxon>Bacteriovoracales</taxon>
        <taxon>Bacteriovoracaceae</taxon>
        <taxon>Peredibacter</taxon>
    </lineage>
</organism>
<dbReference type="GO" id="GO:0020037">
    <property type="term" value="F:heme binding"/>
    <property type="evidence" value="ECO:0007669"/>
    <property type="project" value="InterPro"/>
</dbReference>
<dbReference type="GO" id="GO:0004497">
    <property type="term" value="F:monooxygenase activity"/>
    <property type="evidence" value="ECO:0007669"/>
    <property type="project" value="UniProtKB-KW"/>
</dbReference>
<keyword evidence="2 7" id="KW-0349">Heme</keyword>
<evidence type="ECO:0000256" key="1">
    <source>
        <dbReference type="ARBA" id="ARBA00010617"/>
    </source>
</evidence>
<evidence type="ECO:0000256" key="4">
    <source>
        <dbReference type="ARBA" id="ARBA00023002"/>
    </source>
</evidence>
<dbReference type="GO" id="GO:0005506">
    <property type="term" value="F:iron ion binding"/>
    <property type="evidence" value="ECO:0007669"/>
    <property type="project" value="InterPro"/>
</dbReference>
<dbReference type="GO" id="GO:0016705">
    <property type="term" value="F:oxidoreductase activity, acting on paired donors, with incorporation or reduction of molecular oxygen"/>
    <property type="evidence" value="ECO:0007669"/>
    <property type="project" value="InterPro"/>
</dbReference>
<evidence type="ECO:0000313" key="9">
    <source>
        <dbReference type="Proteomes" id="UP001324634"/>
    </source>
</evidence>
<accession>A0AAX4HJT1</accession>
<keyword evidence="9" id="KW-1185">Reference proteome</keyword>
<keyword evidence="5 7" id="KW-0408">Iron</keyword>
<dbReference type="Pfam" id="PF00067">
    <property type="entry name" value="p450"/>
    <property type="match status" value="1"/>
</dbReference>
<evidence type="ECO:0000256" key="6">
    <source>
        <dbReference type="ARBA" id="ARBA00023033"/>
    </source>
</evidence>
<evidence type="ECO:0000313" key="8">
    <source>
        <dbReference type="EMBL" id="WPU63473.1"/>
    </source>
</evidence>
<dbReference type="InterPro" id="IPR036396">
    <property type="entry name" value="Cyt_P450_sf"/>
</dbReference>
<proteinExistence type="inferred from homology"/>
<dbReference type="PRINTS" id="PR00385">
    <property type="entry name" value="P450"/>
</dbReference>
<keyword evidence="4" id="KW-0560">Oxidoreductase</keyword>
<reference evidence="8 9" key="1">
    <citation type="submission" date="2023-11" db="EMBL/GenBank/DDBJ databases">
        <title>Peredibacter starrii A3.12.</title>
        <authorList>
            <person name="Mitchell R.J."/>
        </authorList>
    </citation>
    <scope>NUCLEOTIDE SEQUENCE [LARGE SCALE GENOMIC DNA]</scope>
    <source>
        <strain evidence="8 9">A3.12</strain>
    </source>
</reference>